<evidence type="ECO:0000313" key="1">
    <source>
        <dbReference type="EMBL" id="KAK1153070.1"/>
    </source>
</evidence>
<name>A0AAD8CLB2_ACIOX</name>
<dbReference type="EMBL" id="JAGXEW010000043">
    <property type="protein sequence ID" value="KAK1153070.1"/>
    <property type="molecule type" value="Genomic_DNA"/>
</dbReference>
<protein>
    <submittedName>
        <fullName evidence="1">Uncharacterized protein</fullName>
    </submittedName>
</protein>
<evidence type="ECO:0000313" key="2">
    <source>
        <dbReference type="Proteomes" id="UP001230051"/>
    </source>
</evidence>
<accession>A0AAD8CLB2</accession>
<comment type="caution">
    <text evidence="1">The sequence shown here is derived from an EMBL/GenBank/DDBJ whole genome shotgun (WGS) entry which is preliminary data.</text>
</comment>
<sequence length="134" mass="15225">MHDLSISAETKLNKQFFFWVGRTCAGNHTGFKKKHGESSHSRRSRCSHRDRCSPLGRGSLGFYCSRHCSGVCGRLSHVLDRCCRWRGSSRWKCSCSIAVDRGGWLGSGRHRGGWHDWSRRWDPDCAVLKGERGS</sequence>
<proteinExistence type="predicted"/>
<gene>
    <name evidence="1" type="ORF">AOXY_G30407</name>
</gene>
<dbReference type="Proteomes" id="UP001230051">
    <property type="component" value="Unassembled WGS sequence"/>
</dbReference>
<keyword evidence="2" id="KW-1185">Reference proteome</keyword>
<dbReference type="AlphaFoldDB" id="A0AAD8CLB2"/>
<organism evidence="1 2">
    <name type="scientific">Acipenser oxyrinchus oxyrinchus</name>
    <dbReference type="NCBI Taxonomy" id="40147"/>
    <lineage>
        <taxon>Eukaryota</taxon>
        <taxon>Metazoa</taxon>
        <taxon>Chordata</taxon>
        <taxon>Craniata</taxon>
        <taxon>Vertebrata</taxon>
        <taxon>Euteleostomi</taxon>
        <taxon>Actinopterygii</taxon>
        <taxon>Chondrostei</taxon>
        <taxon>Acipenseriformes</taxon>
        <taxon>Acipenseridae</taxon>
        <taxon>Acipenser</taxon>
    </lineage>
</organism>
<reference evidence="1" key="1">
    <citation type="submission" date="2022-02" db="EMBL/GenBank/DDBJ databases">
        <title>Atlantic sturgeon de novo genome assembly.</title>
        <authorList>
            <person name="Stock M."/>
            <person name="Klopp C."/>
            <person name="Guiguen Y."/>
            <person name="Cabau C."/>
            <person name="Parinello H."/>
            <person name="Santidrian Yebra-Pimentel E."/>
            <person name="Kuhl H."/>
            <person name="Dirks R.P."/>
            <person name="Guessner J."/>
            <person name="Wuertz S."/>
            <person name="Du K."/>
            <person name="Schartl M."/>
        </authorList>
    </citation>
    <scope>NUCLEOTIDE SEQUENCE</scope>
    <source>
        <strain evidence="1">STURGEONOMICS-FGT-2020</strain>
        <tissue evidence="1">Whole blood</tissue>
    </source>
</reference>